<protein>
    <submittedName>
        <fullName evidence="1">Uncharacterized protein</fullName>
    </submittedName>
</protein>
<reference evidence="1 2" key="1">
    <citation type="journal article" date="2017" name="Chemistry">
        <title>Isolation, Biosynthesis and Chemical Modifications of Rubterolones A-F: Rare Tropolone Alkaloids from Actinomadura sp. 5-2.</title>
        <authorList>
            <person name="Guo H."/>
            <person name="Benndorf R."/>
            <person name="Leichnitz D."/>
            <person name="Klassen J.L."/>
            <person name="Vollmers J."/>
            <person name="Gorls H."/>
            <person name="Steinacker M."/>
            <person name="Weigel C."/>
            <person name="Dahse H.M."/>
            <person name="Kaster A.K."/>
            <person name="de Beer Z.W."/>
            <person name="Poulsen M."/>
            <person name="Beemelmanns C."/>
        </authorList>
    </citation>
    <scope>NUCLEOTIDE SEQUENCE [LARGE SCALE GENOMIC DNA]</scope>
    <source>
        <strain evidence="1 2">5-2</strain>
    </source>
</reference>
<organism evidence="1 2">
    <name type="scientific">Actinomadura rubteroloni</name>
    <dbReference type="NCBI Taxonomy" id="1926885"/>
    <lineage>
        <taxon>Bacteria</taxon>
        <taxon>Bacillati</taxon>
        <taxon>Actinomycetota</taxon>
        <taxon>Actinomycetes</taxon>
        <taxon>Streptosporangiales</taxon>
        <taxon>Thermomonosporaceae</taxon>
        <taxon>Actinomadura</taxon>
    </lineage>
</organism>
<comment type="caution">
    <text evidence="1">The sequence shown here is derived from an EMBL/GenBank/DDBJ whole genome shotgun (WGS) entry which is preliminary data.</text>
</comment>
<dbReference type="EMBL" id="MTBP01000001">
    <property type="protein sequence ID" value="POM27729.1"/>
    <property type="molecule type" value="Genomic_DNA"/>
</dbReference>
<dbReference type="Proteomes" id="UP000242367">
    <property type="component" value="Unassembled WGS sequence"/>
</dbReference>
<dbReference type="RefSeq" id="WP_235828335.1">
    <property type="nucleotide sequence ID" value="NZ_MTBP01000001.1"/>
</dbReference>
<evidence type="ECO:0000313" key="1">
    <source>
        <dbReference type="EMBL" id="POM27729.1"/>
    </source>
</evidence>
<dbReference type="AlphaFoldDB" id="A0A2P4URQ5"/>
<gene>
    <name evidence="1" type="ORF">BTM25_21480</name>
</gene>
<keyword evidence="2" id="KW-1185">Reference proteome</keyword>
<sequence>MASDRRVAYLEDLEQALDTRGLVGRVVSTGTGHAFLRVINPDAASLAEDVTCAPSPESPDVYFWWSWGERLHPADDPAAAASKLAHVLQPLCREPVGPVPHGAADAAWRWRAGHP</sequence>
<proteinExistence type="predicted"/>
<name>A0A2P4URQ5_9ACTN</name>
<accession>A0A2P4URQ5</accession>
<evidence type="ECO:0000313" key="2">
    <source>
        <dbReference type="Proteomes" id="UP000242367"/>
    </source>
</evidence>